<dbReference type="InterPro" id="IPR011008">
    <property type="entry name" value="Dimeric_a/b-barrel"/>
</dbReference>
<organism evidence="3 4">
    <name type="scientific">Bradyrhizobium elkanii</name>
    <dbReference type="NCBI Taxonomy" id="29448"/>
    <lineage>
        <taxon>Bacteria</taxon>
        <taxon>Pseudomonadati</taxon>
        <taxon>Pseudomonadota</taxon>
        <taxon>Alphaproteobacteria</taxon>
        <taxon>Hyphomicrobiales</taxon>
        <taxon>Nitrobacteraceae</taxon>
        <taxon>Bradyrhizobium</taxon>
    </lineage>
</organism>
<dbReference type="Proteomes" id="UP000673383">
    <property type="component" value="Unassembled WGS sequence"/>
</dbReference>
<dbReference type="InterPro" id="IPR013097">
    <property type="entry name" value="Dabb"/>
</dbReference>
<evidence type="ECO:0000256" key="1">
    <source>
        <dbReference type="SAM" id="MobiDB-lite"/>
    </source>
</evidence>
<dbReference type="PROSITE" id="PS51502">
    <property type="entry name" value="S_R_A_B_BARREL"/>
    <property type="match status" value="1"/>
</dbReference>
<evidence type="ECO:0000313" key="3">
    <source>
        <dbReference type="EMBL" id="MBP1299877.1"/>
    </source>
</evidence>
<protein>
    <recommendedName>
        <fullName evidence="2">Stress-response A/B barrel domain-containing protein</fullName>
    </recommendedName>
</protein>
<feature type="domain" description="Stress-response A/B barrel" evidence="2">
    <location>
        <begin position="2"/>
        <end position="92"/>
    </location>
</feature>
<sequence>MIRHIVFFTAKDEAGIDQIVEGLSILTSIPYARRLEIALNRKSDQLGNDIDVVVYGEFDSESDLAAYKSHDLYREAIRRVRPLRELRLAADYEPSTDVHFAGTSGVGQIARPRRPPGRG</sequence>
<dbReference type="SMART" id="SM00886">
    <property type="entry name" value="Dabb"/>
    <property type="match status" value="1"/>
</dbReference>
<dbReference type="AlphaFoldDB" id="A0A8I1YI08"/>
<evidence type="ECO:0000259" key="2">
    <source>
        <dbReference type="PROSITE" id="PS51502"/>
    </source>
</evidence>
<name>A0A8I1YI08_BRAEL</name>
<dbReference type="SUPFAM" id="SSF54909">
    <property type="entry name" value="Dimeric alpha+beta barrel"/>
    <property type="match status" value="1"/>
</dbReference>
<dbReference type="Pfam" id="PF07876">
    <property type="entry name" value="Dabb"/>
    <property type="match status" value="1"/>
</dbReference>
<reference evidence="3" key="1">
    <citation type="submission" date="2021-02" db="EMBL/GenBank/DDBJ databases">
        <title>Genomic Encyclopedia of Type Strains, Phase IV (KMG-V): Genome sequencing to study the core and pangenomes of soil and plant-associated prokaryotes.</title>
        <authorList>
            <person name="Whitman W."/>
        </authorList>
    </citation>
    <scope>NUCLEOTIDE SEQUENCE</scope>
    <source>
        <strain evidence="3">USDA 406</strain>
    </source>
</reference>
<dbReference type="Gene3D" id="3.30.70.100">
    <property type="match status" value="1"/>
</dbReference>
<dbReference type="RefSeq" id="WP_209946049.1">
    <property type="nucleotide sequence ID" value="NZ_CP126003.1"/>
</dbReference>
<dbReference type="EMBL" id="JAFICZ010000001">
    <property type="protein sequence ID" value="MBP1299877.1"/>
    <property type="molecule type" value="Genomic_DNA"/>
</dbReference>
<gene>
    <name evidence="3" type="ORF">JOH49_009630</name>
</gene>
<comment type="caution">
    <text evidence="3">The sequence shown here is derived from an EMBL/GenBank/DDBJ whole genome shotgun (WGS) entry which is preliminary data.</text>
</comment>
<accession>A0A8I1YI08</accession>
<evidence type="ECO:0000313" key="4">
    <source>
        <dbReference type="Proteomes" id="UP000673383"/>
    </source>
</evidence>
<proteinExistence type="predicted"/>
<feature type="region of interest" description="Disordered" evidence="1">
    <location>
        <begin position="99"/>
        <end position="119"/>
    </location>
</feature>